<gene>
    <name evidence="1" type="ORF">LCGC14_3125990</name>
</gene>
<proteinExistence type="predicted"/>
<dbReference type="AlphaFoldDB" id="A0A0F8Y887"/>
<sequence length="106" mass="12136">MIPKHWAELVGFLVARDVTLYIQVLERHEEEFKAHYEEVTGEQPQTLDGVGYQVVPDDAKYGNSSSAVFTAKDSELFAVHCYSIASEFRGRVKKLTQEHTNQWAVY</sequence>
<organism evidence="1">
    <name type="scientific">marine sediment metagenome</name>
    <dbReference type="NCBI Taxonomy" id="412755"/>
    <lineage>
        <taxon>unclassified sequences</taxon>
        <taxon>metagenomes</taxon>
        <taxon>ecological metagenomes</taxon>
    </lineage>
</organism>
<accession>A0A0F8Y887</accession>
<evidence type="ECO:0000313" key="1">
    <source>
        <dbReference type="EMBL" id="KKK50339.1"/>
    </source>
</evidence>
<reference evidence="1" key="1">
    <citation type="journal article" date="2015" name="Nature">
        <title>Complex archaea that bridge the gap between prokaryotes and eukaryotes.</title>
        <authorList>
            <person name="Spang A."/>
            <person name="Saw J.H."/>
            <person name="Jorgensen S.L."/>
            <person name="Zaremba-Niedzwiedzka K."/>
            <person name="Martijn J."/>
            <person name="Lind A.E."/>
            <person name="van Eijk R."/>
            <person name="Schleper C."/>
            <person name="Guy L."/>
            <person name="Ettema T.J."/>
        </authorList>
    </citation>
    <scope>NUCLEOTIDE SEQUENCE</scope>
</reference>
<name>A0A0F8Y887_9ZZZZ</name>
<comment type="caution">
    <text evidence="1">The sequence shown here is derived from an EMBL/GenBank/DDBJ whole genome shotgun (WGS) entry which is preliminary data.</text>
</comment>
<feature type="non-terminal residue" evidence="1">
    <location>
        <position position="106"/>
    </location>
</feature>
<dbReference type="EMBL" id="LAZR01068072">
    <property type="protein sequence ID" value="KKK50339.1"/>
    <property type="molecule type" value="Genomic_DNA"/>
</dbReference>
<protein>
    <submittedName>
        <fullName evidence="1">Uncharacterized protein</fullName>
    </submittedName>
</protein>